<dbReference type="PANTHER" id="PTHR22916">
    <property type="entry name" value="GLYCOSYLTRANSFERASE"/>
    <property type="match status" value="1"/>
</dbReference>
<keyword evidence="6" id="KW-1185">Reference proteome</keyword>
<dbReference type="InterPro" id="IPR001173">
    <property type="entry name" value="Glyco_trans_2-like"/>
</dbReference>
<protein>
    <submittedName>
        <fullName evidence="5">Glycosyltransferase</fullName>
    </submittedName>
</protein>
<evidence type="ECO:0000259" key="4">
    <source>
        <dbReference type="Pfam" id="PF00535"/>
    </source>
</evidence>
<dbReference type="Pfam" id="PF00535">
    <property type="entry name" value="Glycos_transf_2"/>
    <property type="match status" value="1"/>
</dbReference>
<dbReference type="RefSeq" id="WP_179941146.1">
    <property type="nucleotide sequence ID" value="NZ_JACBYF010000005.1"/>
</dbReference>
<evidence type="ECO:0000313" key="6">
    <source>
        <dbReference type="Proteomes" id="UP000531840"/>
    </source>
</evidence>
<dbReference type="CDD" id="cd00761">
    <property type="entry name" value="Glyco_tranf_GTA_type"/>
    <property type="match status" value="1"/>
</dbReference>
<dbReference type="EMBL" id="JACBYF010000005">
    <property type="protein sequence ID" value="NYS47373.1"/>
    <property type="molecule type" value="Genomic_DNA"/>
</dbReference>
<reference evidence="5 6" key="1">
    <citation type="submission" date="2020-07" db="EMBL/GenBank/DDBJ databases">
        <title>MOT database genomes.</title>
        <authorList>
            <person name="Joseph S."/>
            <person name="Aduse-Opoku J."/>
            <person name="Hashim A."/>
            <person name="Wade W."/>
            <person name="Curtis M."/>
        </authorList>
    </citation>
    <scope>NUCLEOTIDE SEQUENCE [LARGE SCALE GENOMIC DNA]</scope>
    <source>
        <strain evidence="5 6">CIP 106318</strain>
    </source>
</reference>
<name>A0ABX2SZ79_9BACL</name>
<keyword evidence="2" id="KW-0328">Glycosyltransferase</keyword>
<dbReference type="InterPro" id="IPR029044">
    <property type="entry name" value="Nucleotide-diphossugar_trans"/>
</dbReference>
<accession>A0ABX2SZ79</accession>
<dbReference type="Proteomes" id="UP000531840">
    <property type="component" value="Unassembled WGS sequence"/>
</dbReference>
<comment type="similarity">
    <text evidence="1">Belongs to the glycosyltransferase 2 family.</text>
</comment>
<dbReference type="Gene3D" id="3.90.550.10">
    <property type="entry name" value="Spore Coat Polysaccharide Biosynthesis Protein SpsA, Chain A"/>
    <property type="match status" value="1"/>
</dbReference>
<proteinExistence type="inferred from homology"/>
<dbReference type="PANTHER" id="PTHR22916:SF51">
    <property type="entry name" value="GLYCOSYLTRANSFERASE EPSH-RELATED"/>
    <property type="match status" value="1"/>
</dbReference>
<gene>
    <name evidence="5" type="ORF">HZY85_04070</name>
</gene>
<evidence type="ECO:0000256" key="1">
    <source>
        <dbReference type="ARBA" id="ARBA00006739"/>
    </source>
</evidence>
<dbReference type="SUPFAM" id="SSF53448">
    <property type="entry name" value="Nucleotide-diphospho-sugar transferases"/>
    <property type="match status" value="1"/>
</dbReference>
<evidence type="ECO:0000256" key="2">
    <source>
        <dbReference type="ARBA" id="ARBA00022676"/>
    </source>
</evidence>
<sequence>MENNNLISVIVPIYNVENYLEKCVYSIINQSYKNLEIILVNDGSTDNSGNIADYFAKIDNRVKVFHKENGGLSDARNYGVNKANGNYIGFVDSDDYINEKMYDHLYEIITAEDADVAECSFKLVYDNHIRDFNNEEYYLVLNQEEYLKEYFKMEKVYGAVCWKLISSKIAKNIEFPVGKYYEDAYYHLDLIDNTEKYVISGKCYYYYRMRTGSITNKKFNERHMDNIYALDKFKNYIEENNKNLYEYFLNKEMYAYLSVFNKIIEDNHYKENKFYYRIKKYFKLNFMKLIKNNYINFNRKLCVILINLSPRIYKIILKKYINSINNN</sequence>
<keyword evidence="3" id="KW-0808">Transferase</keyword>
<comment type="caution">
    <text evidence="5">The sequence shown here is derived from an EMBL/GenBank/DDBJ whole genome shotgun (WGS) entry which is preliminary data.</text>
</comment>
<evidence type="ECO:0000313" key="5">
    <source>
        <dbReference type="EMBL" id="NYS47373.1"/>
    </source>
</evidence>
<organism evidence="5 6">
    <name type="scientific">Gemelliphila palaticanis</name>
    <dbReference type="NCBI Taxonomy" id="81950"/>
    <lineage>
        <taxon>Bacteria</taxon>
        <taxon>Bacillati</taxon>
        <taxon>Bacillota</taxon>
        <taxon>Bacilli</taxon>
        <taxon>Bacillales</taxon>
        <taxon>Gemellaceae</taxon>
        <taxon>Gemelliphila</taxon>
    </lineage>
</organism>
<evidence type="ECO:0000256" key="3">
    <source>
        <dbReference type="ARBA" id="ARBA00022679"/>
    </source>
</evidence>
<feature type="domain" description="Glycosyltransferase 2-like" evidence="4">
    <location>
        <begin position="8"/>
        <end position="143"/>
    </location>
</feature>